<protein>
    <submittedName>
        <fullName evidence="2">Uncharacterized protein</fullName>
    </submittedName>
</protein>
<name>A0A243RLN1_9ACTN</name>
<sequence length="93" mass="9576">MGDALDRRGVAVPAVDADGQAVSRGRVGRPRPALDPGCDLPADRSKFRNRVHVIVTSLRSAQGAAGDGVPLRPLRAALPHQGGCADRDGTASV</sequence>
<evidence type="ECO:0000313" key="2">
    <source>
        <dbReference type="EMBL" id="OUC95718.1"/>
    </source>
</evidence>
<gene>
    <name evidence="2" type="ORF">CA984_17635</name>
</gene>
<proteinExistence type="predicted"/>
<dbReference type="AlphaFoldDB" id="A0A243RLN1"/>
<dbReference type="EMBL" id="NGFP01000074">
    <property type="protein sequence ID" value="OUC95718.1"/>
    <property type="molecule type" value="Genomic_DNA"/>
</dbReference>
<reference evidence="2 3" key="1">
    <citation type="submission" date="2017-05" db="EMBL/GenBank/DDBJ databases">
        <title>Biotechnological potential of actinobacteria isolated from South African environments.</title>
        <authorList>
            <person name="Le Roes-Hill M."/>
            <person name="Prins A."/>
            <person name="Durrell K.A."/>
        </authorList>
    </citation>
    <scope>NUCLEOTIDE SEQUENCE [LARGE SCALE GENOMIC DNA]</scope>
    <source>
        <strain evidence="2">M26</strain>
    </source>
</reference>
<evidence type="ECO:0000313" key="3">
    <source>
        <dbReference type="Proteomes" id="UP000194761"/>
    </source>
</evidence>
<feature type="region of interest" description="Disordered" evidence="1">
    <location>
        <begin position="21"/>
        <end position="41"/>
    </location>
</feature>
<keyword evidence="3" id="KW-1185">Reference proteome</keyword>
<evidence type="ECO:0000256" key="1">
    <source>
        <dbReference type="SAM" id="MobiDB-lite"/>
    </source>
</evidence>
<accession>A0A243RLN1</accession>
<comment type="caution">
    <text evidence="2">The sequence shown here is derived from an EMBL/GenBank/DDBJ whole genome shotgun (WGS) entry which is preliminary data.</text>
</comment>
<organism evidence="2 3">
    <name type="scientific">Streptosporangium minutum</name>
    <dbReference type="NCBI Taxonomy" id="569862"/>
    <lineage>
        <taxon>Bacteria</taxon>
        <taxon>Bacillati</taxon>
        <taxon>Actinomycetota</taxon>
        <taxon>Actinomycetes</taxon>
        <taxon>Streptosporangiales</taxon>
        <taxon>Streptosporangiaceae</taxon>
        <taxon>Streptosporangium</taxon>
    </lineage>
</organism>
<dbReference type="Proteomes" id="UP000194761">
    <property type="component" value="Unassembled WGS sequence"/>
</dbReference>